<name>A0ABN3TVE5_9ACTN</name>
<keyword evidence="3" id="KW-1185">Reference proteome</keyword>
<dbReference type="InterPro" id="IPR018763">
    <property type="entry name" value="DUF2334"/>
</dbReference>
<reference evidence="2 3" key="1">
    <citation type="journal article" date="2019" name="Int. J. Syst. Evol. Microbiol.">
        <title>The Global Catalogue of Microorganisms (GCM) 10K type strain sequencing project: providing services to taxonomists for standard genome sequencing and annotation.</title>
        <authorList>
            <consortium name="The Broad Institute Genomics Platform"/>
            <consortium name="The Broad Institute Genome Sequencing Center for Infectious Disease"/>
            <person name="Wu L."/>
            <person name="Ma J."/>
        </authorList>
    </citation>
    <scope>NUCLEOTIDE SEQUENCE [LARGE SCALE GENOMIC DNA]</scope>
    <source>
        <strain evidence="2 3">JCM 8201</strain>
    </source>
</reference>
<feature type="chain" id="PRO_5047002370" evidence="1">
    <location>
        <begin position="27"/>
        <end position="608"/>
    </location>
</feature>
<dbReference type="EMBL" id="BAAATZ010000002">
    <property type="protein sequence ID" value="GAA2718479.1"/>
    <property type="molecule type" value="Genomic_DNA"/>
</dbReference>
<dbReference type="RefSeq" id="WP_344448082.1">
    <property type="nucleotide sequence ID" value="NZ_BAAATZ010000002.1"/>
</dbReference>
<gene>
    <name evidence="2" type="ORF">GCM10010439_01510</name>
</gene>
<proteinExistence type="predicted"/>
<dbReference type="Proteomes" id="UP001501842">
    <property type="component" value="Unassembled WGS sequence"/>
</dbReference>
<evidence type="ECO:0000313" key="2">
    <source>
        <dbReference type="EMBL" id="GAA2718479.1"/>
    </source>
</evidence>
<comment type="caution">
    <text evidence="2">The sequence shown here is derived from an EMBL/GenBank/DDBJ whole genome shotgun (WGS) entry which is preliminary data.</text>
</comment>
<evidence type="ECO:0000256" key="1">
    <source>
        <dbReference type="SAM" id="SignalP"/>
    </source>
</evidence>
<dbReference type="CDD" id="cd10923">
    <property type="entry name" value="CE4_COG5298"/>
    <property type="match status" value="1"/>
</dbReference>
<keyword evidence="1" id="KW-0732">Signal</keyword>
<organism evidence="2 3">
    <name type="scientific">Actinocorallia aurantiaca</name>
    <dbReference type="NCBI Taxonomy" id="46204"/>
    <lineage>
        <taxon>Bacteria</taxon>
        <taxon>Bacillati</taxon>
        <taxon>Actinomycetota</taxon>
        <taxon>Actinomycetes</taxon>
        <taxon>Streptosporangiales</taxon>
        <taxon>Thermomonosporaceae</taxon>
        <taxon>Actinocorallia</taxon>
    </lineage>
</organism>
<sequence length="608" mass="65958">MRTKHALVVVTMFGALLAVPGGGAHARPTPVPAGFAIPAAGERSAVLNELSGRIRQQERTRRKKPHNTVKPLPEKVRKKIANRVALRSPSVFGPKVVNVSRAAAADPAPSALVLYDDAGPYGFLGELYAVTTANLAGHFGTVTAKPVQDYVAGETEDHTSTIYIGSTYYGGAIPDEIPDAFYSDVSTTAKPVVWIGMNIWNLANKIGASTFSTKYGWDATNSFFGGVGTARVDYKGQPLTRTVPTAGDSGVIRPYVTNAPLVTQLATGQDPATTPETPYPWAVRSSNLTYLGEIPYAYVNETDRIIAWHDLLFDALAPGTATRHRAILRLEDISPNSEPDELQDIAEYLAQEDIPYAFQVVPRYEDPNGTYNNGVAETVRLQDRPALLTVLNYMLANGGRLIQHGYTHQNGSAANPYNGVTGDDFEFYRAHVDANDSVILDGPVVGDSVTWATSRINTGRQEYAPRGLPTPTIWTTPHYAASIADYTAIKNVFSAALERRIYPAGTLSGGALDYTRLIGQFFPYPVTDVTGGKVLPENLGNYEPEAYNNHPPRFPADIVKAAQYNLAVRDGFASFFYHPYFPVTPLQQTVQGIKGLGYTFVDPATVIP</sequence>
<evidence type="ECO:0000313" key="3">
    <source>
        <dbReference type="Proteomes" id="UP001501842"/>
    </source>
</evidence>
<feature type="signal peptide" evidence="1">
    <location>
        <begin position="1"/>
        <end position="26"/>
    </location>
</feature>
<protein>
    <submittedName>
        <fullName evidence="2">Polysaccharide deacetylase family protein</fullName>
    </submittedName>
</protein>
<dbReference type="Pfam" id="PF10096">
    <property type="entry name" value="DUF2334"/>
    <property type="match status" value="1"/>
</dbReference>
<accession>A0ABN3TVE5</accession>